<dbReference type="InterPro" id="IPR015422">
    <property type="entry name" value="PyrdxlP-dep_Trfase_small"/>
</dbReference>
<dbReference type="CDD" id="cd00613">
    <property type="entry name" value="GDC-P"/>
    <property type="match status" value="2"/>
</dbReference>
<dbReference type="Pfam" id="PF02347">
    <property type="entry name" value="GDC-P"/>
    <property type="match status" value="2"/>
</dbReference>
<keyword evidence="6 8" id="KW-0560">Oxidoreductase</keyword>
<dbReference type="InterPro" id="IPR015421">
    <property type="entry name" value="PyrdxlP-dep_Trfase_major"/>
</dbReference>
<dbReference type="NCBIfam" id="NF001696">
    <property type="entry name" value="PRK00451.1"/>
    <property type="match status" value="1"/>
</dbReference>
<evidence type="ECO:0000256" key="5">
    <source>
        <dbReference type="ARBA" id="ARBA00022898"/>
    </source>
</evidence>
<evidence type="ECO:0000256" key="9">
    <source>
        <dbReference type="SAM" id="MobiDB-lite"/>
    </source>
</evidence>
<dbReference type="EMBL" id="AP027735">
    <property type="protein sequence ID" value="BDZ58018.1"/>
    <property type="molecule type" value="Genomic_DNA"/>
</dbReference>
<dbReference type="PANTHER" id="PTHR11773">
    <property type="entry name" value="GLYCINE DEHYDROGENASE, DECARBOXYLATING"/>
    <property type="match status" value="1"/>
</dbReference>
<evidence type="ECO:0000259" key="10">
    <source>
        <dbReference type="Pfam" id="PF02347"/>
    </source>
</evidence>
<gene>
    <name evidence="8 12" type="primary">gcvP</name>
    <name evidence="12" type="ORF">GCM10025872_16750</name>
</gene>
<keyword evidence="13" id="KW-1185">Reference proteome</keyword>
<evidence type="ECO:0000256" key="2">
    <source>
        <dbReference type="ARBA" id="ARBA00003788"/>
    </source>
</evidence>
<evidence type="ECO:0000256" key="3">
    <source>
        <dbReference type="ARBA" id="ARBA00010756"/>
    </source>
</evidence>
<dbReference type="Gene3D" id="3.40.640.10">
    <property type="entry name" value="Type I PLP-dependent aspartate aminotransferase-like (Major domain)"/>
    <property type="match status" value="2"/>
</dbReference>
<dbReference type="SUPFAM" id="SSF53383">
    <property type="entry name" value="PLP-dependent transferases"/>
    <property type="match status" value="2"/>
</dbReference>
<proteinExistence type="inferred from homology"/>
<comment type="function">
    <text evidence="2 8">The glycine cleavage system catalyzes the degradation of glycine. The P protein binds the alpha-amino group of glycine through its pyridoxal phosphate cofactor; CO(2) is released and the remaining methylamine moiety is then transferred to the lipoamide cofactor of the H protein.</text>
</comment>
<dbReference type="InterPro" id="IPR015424">
    <property type="entry name" value="PyrdxlP-dep_Trfase"/>
</dbReference>
<protein>
    <recommendedName>
        <fullName evidence="8">Glycine dehydrogenase (decarboxylating)</fullName>
        <ecNumber evidence="8">1.4.4.2</ecNumber>
    </recommendedName>
    <alternativeName>
        <fullName evidence="8">Glycine cleavage system P-protein</fullName>
    </alternativeName>
    <alternativeName>
        <fullName evidence="8">Glycine decarboxylase</fullName>
    </alternativeName>
    <alternativeName>
        <fullName evidence="8">Glycine dehydrogenase (aminomethyl-transferring)</fullName>
    </alternativeName>
</protein>
<sequence length="1109" mass="116444">MHGVVAARGHLDREMLMTDATAQAPDFVSRHIGPADEDLAAMLQTIGSDSLATLLDKAIPSVIRSRAALSLDAADSEPAVIAELRAKAARNTVLTSMIGLGYYGTHTPGVIRRNILENPAWYTAYTPYQPEISQGRLEALLNFQTVVSDLTGLATAGASLLDEATAVAEAMTLMRRGSKVDKDAVLLVDSQLMPQSIAVTRTRATPLGIELVVADLHDVSDADGLRAAAGDREVFGVVVQYPGADGRIVDWTALASAAHEAGALVTAAADLLALTLLTPPGEWGADIAVGTSQRFGVPMGFGGPHAGYISVRSGLERTMPGRLVGVSVDADGAPAYRLALQTREQHIRREKATSNICTAQVLLAVMASMYAVYHGPQGLRRIALETHAKARALHDALEAGGVEVIPEHFFDTVTAVVAGRADAVVAAALERGINVWKVDADHVSVSVDETTTDAELAAVATAFGVNAPTPEVAEPQWPSELVRTSDYLEHPVFHSHHSETAMLRYLRALADRDYALDRGMIPLGSCTMKLNATTEMEAVTWPEFANLHPFAPAAQSEGIRELIHDLEGWLCTITGYDAVSLQPNAGSQGEFAGLLAIHAYHQANGDHERKICLIPASAHGTNAASAVMAGMKVVVVKTAATGEVDLDDLKQKIKEHGERLAAIMVTYPSTHGVFEDTITELSSLVHEAGGQVYVDGANLNALIGHAQPGDFGGDVSHLNLHKTFCIPHGGGGPGVGPVAVRSHLAPYLPNHPLSQEAGPATGVGPISAAPFGSASILPISWAYVRLMGGAGLTKATETAVLSANYVAARLKEHYPVLYGGTDGLIAHECILDLRGITKDTGVTVDDVAKRLIDYGFHAPTMSFPVAGTLMVEPTESESLAELDRFCDAMIAIREEIQAVADGTVAVADSALRGAPHTAQSMAGSGTTPTPAPRRPTRPASTRCASTGRRSVASTARTATATSSAPAPRRRRSRTEPAHPALRSGAPVSQAGVLERFVVALGGLGVGAPLDEGLVVDGQQPLLHRREPLGPPLLLLAPVAEDVELRQLPTVLAAQQLAHRARLGGLGPQPAVTPARGELEVGDGPSEAARGQTVARPGDRHQAYGGGEEW</sequence>
<dbReference type="InterPro" id="IPR003437">
    <property type="entry name" value="GcvP"/>
</dbReference>
<comment type="catalytic activity">
    <reaction evidence="7 8">
        <text>N(6)-[(R)-lipoyl]-L-lysyl-[glycine-cleavage complex H protein] + glycine + H(+) = N(6)-[(R)-S(8)-aminomethyldihydrolipoyl]-L-lysyl-[glycine-cleavage complex H protein] + CO2</text>
        <dbReference type="Rhea" id="RHEA:24304"/>
        <dbReference type="Rhea" id="RHEA-COMP:10494"/>
        <dbReference type="Rhea" id="RHEA-COMP:10495"/>
        <dbReference type="ChEBI" id="CHEBI:15378"/>
        <dbReference type="ChEBI" id="CHEBI:16526"/>
        <dbReference type="ChEBI" id="CHEBI:57305"/>
        <dbReference type="ChEBI" id="CHEBI:83099"/>
        <dbReference type="ChEBI" id="CHEBI:83143"/>
        <dbReference type="EC" id="1.4.4.2"/>
    </reaction>
</comment>
<dbReference type="InterPro" id="IPR020581">
    <property type="entry name" value="GDC_P"/>
</dbReference>
<dbReference type="PANTHER" id="PTHR11773:SF1">
    <property type="entry name" value="GLYCINE DEHYDROGENASE (DECARBOXYLATING), MITOCHONDRIAL"/>
    <property type="match status" value="1"/>
</dbReference>
<feature type="modified residue" description="N6-(pyridoxal phosphate)lysine" evidence="8">
    <location>
        <position position="722"/>
    </location>
</feature>
<dbReference type="EC" id="1.4.4.2" evidence="8"/>
<evidence type="ECO:0000256" key="1">
    <source>
        <dbReference type="ARBA" id="ARBA00001933"/>
    </source>
</evidence>
<comment type="similarity">
    <text evidence="3 8">Belongs to the GcvP family.</text>
</comment>
<comment type="cofactor">
    <cofactor evidence="1 8">
        <name>pyridoxal 5'-phosphate</name>
        <dbReference type="ChEBI" id="CHEBI:597326"/>
    </cofactor>
</comment>
<organism evidence="12 13">
    <name type="scientific">Barrientosiimonas endolithica</name>
    <dbReference type="NCBI Taxonomy" id="1535208"/>
    <lineage>
        <taxon>Bacteria</taxon>
        <taxon>Bacillati</taxon>
        <taxon>Actinomycetota</taxon>
        <taxon>Actinomycetes</taxon>
        <taxon>Micrococcales</taxon>
        <taxon>Dermacoccaceae</taxon>
        <taxon>Barrientosiimonas</taxon>
    </lineage>
</organism>
<feature type="region of interest" description="Disordered" evidence="9">
    <location>
        <begin position="1067"/>
        <end position="1109"/>
    </location>
</feature>
<feature type="compositionally biased region" description="Low complexity" evidence="9">
    <location>
        <begin position="937"/>
        <end position="966"/>
    </location>
</feature>
<dbReference type="InterPro" id="IPR049315">
    <property type="entry name" value="GDC-P_N"/>
</dbReference>
<dbReference type="HAMAP" id="MF_00711">
    <property type="entry name" value="GcvP"/>
    <property type="match status" value="1"/>
</dbReference>
<name>A0ABM8HAR6_9MICO</name>
<dbReference type="Pfam" id="PF21478">
    <property type="entry name" value="GcvP2_C"/>
    <property type="match status" value="1"/>
</dbReference>
<feature type="domain" description="Glycine dehydrogenase C-terminal" evidence="11">
    <location>
        <begin position="795"/>
        <end position="916"/>
    </location>
</feature>
<accession>A0ABM8HAR6</accession>
<dbReference type="Gene3D" id="3.90.1150.10">
    <property type="entry name" value="Aspartate Aminotransferase, domain 1"/>
    <property type="match status" value="2"/>
</dbReference>
<reference evidence="13" key="1">
    <citation type="journal article" date="2019" name="Int. J. Syst. Evol. Microbiol.">
        <title>The Global Catalogue of Microorganisms (GCM) 10K type strain sequencing project: providing services to taxonomists for standard genome sequencing and annotation.</title>
        <authorList>
            <consortium name="The Broad Institute Genomics Platform"/>
            <consortium name="The Broad Institute Genome Sequencing Center for Infectious Disease"/>
            <person name="Wu L."/>
            <person name="Ma J."/>
        </authorList>
    </citation>
    <scope>NUCLEOTIDE SEQUENCE [LARGE SCALE GENOMIC DNA]</scope>
    <source>
        <strain evidence="13">NBRC 110608</strain>
    </source>
</reference>
<evidence type="ECO:0000256" key="4">
    <source>
        <dbReference type="ARBA" id="ARBA00011690"/>
    </source>
</evidence>
<evidence type="ECO:0000259" key="11">
    <source>
        <dbReference type="Pfam" id="PF21478"/>
    </source>
</evidence>
<feature type="domain" description="Glycine cleavage system P-protein N-terminal" evidence="10">
    <location>
        <begin position="30"/>
        <end position="462"/>
    </location>
</feature>
<dbReference type="InterPro" id="IPR049316">
    <property type="entry name" value="GDC-P_C"/>
</dbReference>
<evidence type="ECO:0000256" key="6">
    <source>
        <dbReference type="ARBA" id="ARBA00023002"/>
    </source>
</evidence>
<dbReference type="Proteomes" id="UP001321421">
    <property type="component" value="Chromosome"/>
</dbReference>
<dbReference type="NCBIfam" id="NF003346">
    <property type="entry name" value="PRK04366.1"/>
    <property type="match status" value="1"/>
</dbReference>
<feature type="domain" description="Glycine cleavage system P-protein N-terminal" evidence="10">
    <location>
        <begin position="489"/>
        <end position="749"/>
    </location>
</feature>
<evidence type="ECO:0000256" key="8">
    <source>
        <dbReference type="HAMAP-Rule" id="MF_00711"/>
    </source>
</evidence>
<evidence type="ECO:0000313" key="13">
    <source>
        <dbReference type="Proteomes" id="UP001321421"/>
    </source>
</evidence>
<dbReference type="NCBIfam" id="TIGR00461">
    <property type="entry name" value="gcvP"/>
    <property type="match status" value="1"/>
</dbReference>
<keyword evidence="5 8" id="KW-0663">Pyridoxal phosphate</keyword>
<evidence type="ECO:0000313" key="12">
    <source>
        <dbReference type="EMBL" id="BDZ58018.1"/>
    </source>
</evidence>
<feature type="region of interest" description="Disordered" evidence="9">
    <location>
        <begin position="914"/>
        <end position="986"/>
    </location>
</feature>
<evidence type="ECO:0000256" key="7">
    <source>
        <dbReference type="ARBA" id="ARBA00049026"/>
    </source>
</evidence>
<comment type="subunit">
    <text evidence="4 8">The glycine cleavage system is composed of four proteins: P, T, L and H.</text>
</comment>